<dbReference type="EMBL" id="QLNQ01000030">
    <property type="protein sequence ID" value="RCK54528.1"/>
    <property type="molecule type" value="Genomic_DNA"/>
</dbReference>
<evidence type="ECO:0000313" key="4">
    <source>
        <dbReference type="Proteomes" id="UP000253472"/>
    </source>
</evidence>
<feature type="region of interest" description="Disordered" evidence="1">
    <location>
        <begin position="197"/>
        <end position="260"/>
    </location>
</feature>
<accession>A0A367XLT9</accession>
<sequence length="260" mass="28972">MSQIQDQLENIPGYGMAMDYFNDYAEEHWNGKTDPFEDKDGNKVRLPKDLSTKAEQKAWKKIQSQAWVDDKCFLGSCGVGMDCGLGLAPLVVLIFPVLGPIVMYGVHARLISIAQQNFNLPNKLVAQMQANIMFDLLITFPPVIGSFFGWLHACSTRNAGMIYVYLENMLKERASERGVRYAGAGVTAGTNSLTFFGGNDRSGAYPQQQPPQQQQSRGVNMLHPSNAARREPPRQESKNPFRKPRGNEPIEIGQQQSGFL</sequence>
<dbReference type="PANTHER" id="PTHR35519:SF1">
    <property type="entry name" value="YALI0C06193P"/>
    <property type="match status" value="1"/>
</dbReference>
<feature type="compositionally biased region" description="Low complexity" evidence="1">
    <location>
        <begin position="206"/>
        <end position="215"/>
    </location>
</feature>
<evidence type="ECO:0000313" key="3">
    <source>
        <dbReference type="EMBL" id="RCK54528.1"/>
    </source>
</evidence>
<evidence type="ECO:0000256" key="1">
    <source>
        <dbReference type="SAM" id="MobiDB-lite"/>
    </source>
</evidence>
<keyword evidence="4" id="KW-1185">Reference proteome</keyword>
<dbReference type="InterPro" id="IPR025187">
    <property type="entry name" value="DUF4112"/>
</dbReference>
<reference evidence="3 4" key="1">
    <citation type="submission" date="2018-06" db="EMBL/GenBank/DDBJ databases">
        <title>Whole genome sequencing of Candida tropicalis (genome annotated by CSBL at Korea University).</title>
        <authorList>
            <person name="Ahn J."/>
        </authorList>
    </citation>
    <scope>NUCLEOTIDE SEQUENCE [LARGE SCALE GENOMIC DNA]</scope>
    <source>
        <strain evidence="3 4">ATCC 20962</strain>
    </source>
</reference>
<organism evidence="3 4">
    <name type="scientific">Candida viswanathii</name>
    <dbReference type="NCBI Taxonomy" id="5486"/>
    <lineage>
        <taxon>Eukaryota</taxon>
        <taxon>Fungi</taxon>
        <taxon>Dikarya</taxon>
        <taxon>Ascomycota</taxon>
        <taxon>Saccharomycotina</taxon>
        <taxon>Pichiomycetes</taxon>
        <taxon>Debaryomycetaceae</taxon>
        <taxon>Candida/Lodderomyces clade</taxon>
        <taxon>Candida</taxon>
    </lineage>
</organism>
<protein>
    <submittedName>
        <fullName evidence="3">Uncharacterized protein</fullName>
    </submittedName>
</protein>
<dbReference type="PANTHER" id="PTHR35519">
    <property type="entry name" value="MEMBRANE PROTEINS"/>
    <property type="match status" value="1"/>
</dbReference>
<dbReference type="OrthoDB" id="2103474at2759"/>
<evidence type="ECO:0000256" key="2">
    <source>
        <dbReference type="SAM" id="Phobius"/>
    </source>
</evidence>
<name>A0A367XLT9_9ASCO</name>
<keyword evidence="2" id="KW-0472">Membrane</keyword>
<keyword evidence="2" id="KW-0812">Transmembrane</keyword>
<keyword evidence="2" id="KW-1133">Transmembrane helix</keyword>
<dbReference type="AlphaFoldDB" id="A0A367XLT9"/>
<feature type="transmembrane region" description="Helical" evidence="2">
    <location>
        <begin position="90"/>
        <end position="111"/>
    </location>
</feature>
<feature type="compositionally biased region" description="Basic and acidic residues" evidence="1">
    <location>
        <begin position="228"/>
        <end position="239"/>
    </location>
</feature>
<proteinExistence type="predicted"/>
<gene>
    <name evidence="3" type="ORF">Cantr_03610</name>
</gene>
<dbReference type="Proteomes" id="UP000253472">
    <property type="component" value="Unassembled WGS sequence"/>
</dbReference>
<comment type="caution">
    <text evidence="3">The sequence shown here is derived from an EMBL/GenBank/DDBJ whole genome shotgun (WGS) entry which is preliminary data.</text>
</comment>
<dbReference type="Pfam" id="PF13430">
    <property type="entry name" value="DUF4112"/>
    <property type="match status" value="1"/>
</dbReference>
<feature type="transmembrane region" description="Helical" evidence="2">
    <location>
        <begin position="132"/>
        <end position="151"/>
    </location>
</feature>